<evidence type="ECO:0000313" key="3">
    <source>
        <dbReference type="Proteomes" id="UP000265618"/>
    </source>
</evidence>
<gene>
    <name evidence="2" type="ORF">KIPB_005768</name>
</gene>
<dbReference type="AlphaFoldDB" id="A0A9K3CXP6"/>
<feature type="compositionally biased region" description="Basic and acidic residues" evidence="1">
    <location>
        <begin position="388"/>
        <end position="398"/>
    </location>
</feature>
<feature type="region of interest" description="Disordered" evidence="1">
    <location>
        <begin position="378"/>
        <end position="415"/>
    </location>
</feature>
<proteinExistence type="predicted"/>
<keyword evidence="3" id="KW-1185">Reference proteome</keyword>
<accession>A0A9K3CXP6</accession>
<protein>
    <submittedName>
        <fullName evidence="2">Uncharacterized protein</fullName>
    </submittedName>
</protein>
<comment type="caution">
    <text evidence="2">The sequence shown here is derived from an EMBL/GenBank/DDBJ whole genome shotgun (WGS) entry which is preliminary data.</text>
</comment>
<sequence length="455" mass="50213">MMDVDFDTETEEGAAFVLYSDAALVKRACPNLDINRDVVIPEFAVQYMGGRHGYLKAAPVFRLHQPITPVAISQGRHTIKVLCVPAKRTFVGASAMVVLWERESDTRRLGHNYQACVYLPPSLAGDSQVISHIQEALKVVKAECNTLVLDCVYFGGSRREFPARDTVLTAAVAFAREREFPARDTVLTAAVAFARVPQYVPTADEGSRAFDWCELRRGRHLHQSSGKTELVVHMRACPRQLEQTAMGHDLNKGVEAMDLWLQSVVEQEMSDALNSPHDTHTSRPHILVLSPEPRSAEDTFQGERRVEMSGFPVCILPWSAAPTPLEIQGIVAALKPGRAIPSDNRGIASLPPNNSKEQIERRLSRVVRLAQRGRIQDSLTVPPGSKRRPTDTAADVHRRERGHVSGGQGGESVVEVRDNTLIGRCDTDGSLMTLLRALGRDTLSTQPGSYLDYVD</sequence>
<organism evidence="2 3">
    <name type="scientific">Kipferlia bialata</name>
    <dbReference type="NCBI Taxonomy" id="797122"/>
    <lineage>
        <taxon>Eukaryota</taxon>
        <taxon>Metamonada</taxon>
        <taxon>Carpediemonas-like organisms</taxon>
        <taxon>Kipferlia</taxon>
    </lineage>
</organism>
<name>A0A9K3CXP6_9EUKA</name>
<evidence type="ECO:0000313" key="2">
    <source>
        <dbReference type="EMBL" id="GIQ84305.1"/>
    </source>
</evidence>
<dbReference type="Proteomes" id="UP000265618">
    <property type="component" value="Unassembled WGS sequence"/>
</dbReference>
<reference evidence="2 3" key="1">
    <citation type="journal article" date="2018" name="PLoS ONE">
        <title>The draft genome of Kipferlia bialata reveals reductive genome evolution in fornicate parasites.</title>
        <authorList>
            <person name="Tanifuji G."/>
            <person name="Takabayashi S."/>
            <person name="Kume K."/>
            <person name="Takagi M."/>
            <person name="Nakayama T."/>
            <person name="Kamikawa R."/>
            <person name="Inagaki Y."/>
            <person name="Hashimoto T."/>
        </authorList>
    </citation>
    <scope>NUCLEOTIDE SEQUENCE [LARGE SCALE GENOMIC DNA]</scope>
    <source>
        <strain evidence="2">NY0173</strain>
    </source>
</reference>
<evidence type="ECO:0000256" key="1">
    <source>
        <dbReference type="SAM" id="MobiDB-lite"/>
    </source>
</evidence>
<dbReference type="EMBL" id="BDIP01001388">
    <property type="protein sequence ID" value="GIQ84305.1"/>
    <property type="molecule type" value="Genomic_DNA"/>
</dbReference>